<reference evidence="3" key="1">
    <citation type="journal article" date="2015" name="J. Biotechnol.">
        <title>Complete genome sequence of Streptomyces ambofaciens ATCC 23877, the spiramycin producer.</title>
        <authorList>
            <person name="Thibessard A."/>
            <person name="Haas D."/>
            <person name="Gerbaud C."/>
            <person name="Aigle B."/>
            <person name="Lautru S."/>
            <person name="Pernodet J.L."/>
            <person name="Leblond P."/>
        </authorList>
    </citation>
    <scope>NUCLEOTIDE SEQUENCE [LARGE SCALE GENOMIC DNA]</scope>
    <source>
        <strain evidence="3">ATCC 23877 / 3486 / DSM 40053 / JCM 4204 / NBRC 12836 / NRRL B-2516</strain>
    </source>
</reference>
<dbReference type="STRING" id="1889.SAM40697_5605"/>
<feature type="compositionally biased region" description="Low complexity" evidence="1">
    <location>
        <begin position="54"/>
        <end position="69"/>
    </location>
</feature>
<feature type="region of interest" description="Disordered" evidence="1">
    <location>
        <begin position="50"/>
        <end position="111"/>
    </location>
</feature>
<evidence type="ECO:0000313" key="3">
    <source>
        <dbReference type="Proteomes" id="UP000061018"/>
    </source>
</evidence>
<proteinExistence type="predicted"/>
<evidence type="ECO:0000313" key="2">
    <source>
        <dbReference type="EMBL" id="AKZ59293.1"/>
    </source>
</evidence>
<evidence type="ECO:0000256" key="1">
    <source>
        <dbReference type="SAM" id="MobiDB-lite"/>
    </source>
</evidence>
<name>A0A0K2B259_STRA7</name>
<accession>A0A0K2B259</accession>
<dbReference type="EMBL" id="CP012382">
    <property type="protein sequence ID" value="AKZ59293.1"/>
    <property type="molecule type" value="Genomic_DNA"/>
</dbReference>
<dbReference type="AlphaFoldDB" id="A0A0K2B259"/>
<gene>
    <name evidence="2" type="ORF">SAM23877_6248</name>
</gene>
<protein>
    <submittedName>
        <fullName evidence="2">Uncharacterized protein</fullName>
    </submittedName>
</protein>
<organism evidence="2 3">
    <name type="scientific">Streptomyces ambofaciens (strain ATCC 23877 / 3486 / DSM 40053 / JCM 4204 / NBRC 12836 / NRRL B-2516)</name>
    <dbReference type="NCBI Taxonomy" id="278992"/>
    <lineage>
        <taxon>Bacteria</taxon>
        <taxon>Bacillati</taxon>
        <taxon>Actinomycetota</taxon>
        <taxon>Actinomycetes</taxon>
        <taxon>Kitasatosporales</taxon>
        <taxon>Streptomycetaceae</taxon>
        <taxon>Streptomyces</taxon>
    </lineage>
</organism>
<dbReference type="KEGG" id="samb:SAM23877_6248"/>
<dbReference type="Proteomes" id="UP000061018">
    <property type="component" value="Chromosome"/>
</dbReference>
<sequence length="111" mass="11289">MLGRRLTRPVKIAVSDSKSGAASIRIGFSPVGGSQPLGTLTDRPARSLVRGRTAEAAPGGDSAGSPGAARVPRMSPHPVLLPAPGLRMHPDGSGPRPRDRTGPLQLSAGRG</sequence>